<comment type="similarity">
    <text evidence="2">Belongs to the histone H1/H5 family.</text>
</comment>
<dbReference type="CDD" id="cd00073">
    <property type="entry name" value="H15"/>
    <property type="match status" value="1"/>
</dbReference>
<dbReference type="InterPro" id="IPR036388">
    <property type="entry name" value="WH-like_DNA-bd_sf"/>
</dbReference>
<dbReference type="GO" id="GO:0003677">
    <property type="term" value="F:DNA binding"/>
    <property type="evidence" value="ECO:0007669"/>
    <property type="project" value="UniProtKB-KW"/>
</dbReference>
<dbReference type="SUPFAM" id="SSF46785">
    <property type="entry name" value="Winged helix' DNA-binding domain"/>
    <property type="match status" value="1"/>
</dbReference>
<accession>A0A6A4SD03</accession>
<dbReference type="SMART" id="SM00526">
    <property type="entry name" value="H15"/>
    <property type="match status" value="1"/>
</dbReference>
<sequence>MVCLRAALRGGNVHQCPRPQLNRRALEPTTDKMTETAPAATSVPTAAPAKAPKKKAAAKPAKKAGPGAKELILDAVTASKEKKGMSYVAMKKHLAAKGYDVEHKTVLVKRAIKSLVDSGALVQLRGSGASGSFKAKPAEKPKKAAKKAVAAPAPKAKKAVTPKKAARKPAAAKKARAAKASPKKTVKKAPAAKKVPAKKVPKSPKKATKKAASPKKAVTPKKPAKKAAKPKAKKPAAKKPAKK</sequence>
<dbReference type="GO" id="GO:0005634">
    <property type="term" value="C:nucleus"/>
    <property type="evidence" value="ECO:0007669"/>
    <property type="project" value="UniProtKB-SubCell"/>
</dbReference>
<evidence type="ECO:0000313" key="5">
    <source>
        <dbReference type="EMBL" id="KAF0028744.1"/>
    </source>
</evidence>
<evidence type="ECO:0000313" key="6">
    <source>
        <dbReference type="Proteomes" id="UP000438429"/>
    </source>
</evidence>
<proteinExistence type="inferred from homology"/>
<keyword evidence="1 2" id="KW-0238">DNA-binding</keyword>
<dbReference type="InterPro" id="IPR036390">
    <property type="entry name" value="WH_DNA-bd_sf"/>
</dbReference>
<feature type="compositionally biased region" description="Basic and acidic residues" evidence="3">
    <location>
        <begin position="24"/>
        <end position="34"/>
    </location>
</feature>
<keyword evidence="2" id="KW-0539">Nucleus</keyword>
<feature type="region of interest" description="Disordered" evidence="3">
    <location>
        <begin position="15"/>
        <end position="64"/>
    </location>
</feature>
<comment type="caution">
    <text evidence="5">The sequence shown here is derived from an EMBL/GenBank/DDBJ whole genome shotgun (WGS) entry which is preliminary data.</text>
</comment>
<feature type="region of interest" description="Disordered" evidence="3">
    <location>
        <begin position="127"/>
        <end position="243"/>
    </location>
</feature>
<dbReference type="InterPro" id="IPR005818">
    <property type="entry name" value="Histone_H1/H5_H15"/>
</dbReference>
<feature type="compositionally biased region" description="Basic residues" evidence="3">
    <location>
        <begin position="51"/>
        <end position="62"/>
    </location>
</feature>
<reference evidence="5 6" key="1">
    <citation type="submission" date="2019-06" db="EMBL/GenBank/DDBJ databases">
        <title>Draft genomes of female and male turbot (Scophthalmus maximus).</title>
        <authorList>
            <person name="Xu H."/>
            <person name="Xu X.-W."/>
            <person name="Shao C."/>
            <person name="Chen S."/>
        </authorList>
    </citation>
    <scope>NUCLEOTIDE SEQUENCE [LARGE SCALE GENOMIC DNA]</scope>
    <source>
        <strain evidence="5">Ysfricsl-2016a</strain>
        <tissue evidence="5">Blood</tissue>
    </source>
</reference>
<gene>
    <name evidence="5" type="ORF">F2P81_017849</name>
</gene>
<feature type="domain" description="H15" evidence="4">
    <location>
        <begin position="64"/>
        <end position="137"/>
    </location>
</feature>
<dbReference type="GO" id="GO:0006334">
    <property type="term" value="P:nucleosome assembly"/>
    <property type="evidence" value="ECO:0007669"/>
    <property type="project" value="InterPro"/>
</dbReference>
<feature type="compositionally biased region" description="Low complexity" evidence="3">
    <location>
        <begin position="37"/>
        <end position="50"/>
    </location>
</feature>
<protein>
    <recommendedName>
        <fullName evidence="4">H15 domain-containing protein</fullName>
    </recommendedName>
</protein>
<evidence type="ECO:0000259" key="4">
    <source>
        <dbReference type="PROSITE" id="PS51504"/>
    </source>
</evidence>
<dbReference type="Gene3D" id="1.10.10.10">
    <property type="entry name" value="Winged helix-like DNA-binding domain superfamily/Winged helix DNA-binding domain"/>
    <property type="match status" value="1"/>
</dbReference>
<dbReference type="InterPro" id="IPR005819">
    <property type="entry name" value="H1/H5"/>
</dbReference>
<organism evidence="5 6">
    <name type="scientific">Scophthalmus maximus</name>
    <name type="common">Turbot</name>
    <name type="synonym">Psetta maxima</name>
    <dbReference type="NCBI Taxonomy" id="52904"/>
    <lineage>
        <taxon>Eukaryota</taxon>
        <taxon>Metazoa</taxon>
        <taxon>Chordata</taxon>
        <taxon>Craniata</taxon>
        <taxon>Vertebrata</taxon>
        <taxon>Euteleostomi</taxon>
        <taxon>Actinopterygii</taxon>
        <taxon>Neopterygii</taxon>
        <taxon>Teleostei</taxon>
        <taxon>Neoteleostei</taxon>
        <taxon>Acanthomorphata</taxon>
        <taxon>Carangaria</taxon>
        <taxon>Pleuronectiformes</taxon>
        <taxon>Pleuronectoidei</taxon>
        <taxon>Scophthalmidae</taxon>
        <taxon>Scophthalmus</taxon>
    </lineage>
</organism>
<evidence type="ECO:0000256" key="2">
    <source>
        <dbReference type="RuleBase" id="RU003894"/>
    </source>
</evidence>
<comment type="subcellular location">
    <subcellularLocation>
        <location evidence="2">Nucleus</location>
    </subcellularLocation>
</comment>
<dbReference type="PRINTS" id="PR00624">
    <property type="entry name" value="HISTONEH5"/>
</dbReference>
<feature type="compositionally biased region" description="Basic residues" evidence="3">
    <location>
        <begin position="155"/>
        <end position="243"/>
    </location>
</feature>
<dbReference type="EMBL" id="VEVO01000016">
    <property type="protein sequence ID" value="KAF0028744.1"/>
    <property type="molecule type" value="Genomic_DNA"/>
</dbReference>
<evidence type="ECO:0000256" key="1">
    <source>
        <dbReference type="ARBA" id="ARBA00023125"/>
    </source>
</evidence>
<dbReference type="GO" id="GO:0030527">
    <property type="term" value="F:structural constituent of chromatin"/>
    <property type="evidence" value="ECO:0007669"/>
    <property type="project" value="InterPro"/>
</dbReference>
<keyword evidence="2" id="KW-0158">Chromosome</keyword>
<name>A0A6A4SD03_SCOMX</name>
<dbReference type="AlphaFoldDB" id="A0A6A4SD03"/>
<dbReference type="GO" id="GO:0000786">
    <property type="term" value="C:nucleosome"/>
    <property type="evidence" value="ECO:0007669"/>
    <property type="project" value="InterPro"/>
</dbReference>
<evidence type="ECO:0000256" key="3">
    <source>
        <dbReference type="SAM" id="MobiDB-lite"/>
    </source>
</evidence>
<dbReference type="Proteomes" id="UP000438429">
    <property type="component" value="Unassembled WGS sequence"/>
</dbReference>
<dbReference type="Pfam" id="PF00538">
    <property type="entry name" value="Linker_histone"/>
    <property type="match status" value="1"/>
</dbReference>
<dbReference type="PROSITE" id="PS51504">
    <property type="entry name" value="H15"/>
    <property type="match status" value="1"/>
</dbReference>